<protein>
    <recommendedName>
        <fullName evidence="5">CXXC-type domain-containing protein</fullName>
    </recommendedName>
</protein>
<reference evidence="6 7" key="1">
    <citation type="journal article" date="2024" name="Science">
        <title>Giant polyketide synthase enzymes in the biosynthesis of giant marine polyether toxins.</title>
        <authorList>
            <person name="Fallon T.R."/>
            <person name="Shende V.V."/>
            <person name="Wierzbicki I.H."/>
            <person name="Pendleton A.L."/>
            <person name="Watervoot N.F."/>
            <person name="Auber R.P."/>
            <person name="Gonzalez D.J."/>
            <person name="Wisecaver J.H."/>
            <person name="Moore B.S."/>
        </authorList>
    </citation>
    <scope>NUCLEOTIDE SEQUENCE [LARGE SCALE GENOMIC DNA]</scope>
    <source>
        <strain evidence="6 7">12B1</strain>
    </source>
</reference>
<dbReference type="Pfam" id="PF02008">
    <property type="entry name" value="zf-CXXC"/>
    <property type="match status" value="1"/>
</dbReference>
<dbReference type="AlphaFoldDB" id="A0AB34JE16"/>
<dbReference type="GO" id="GO:0003677">
    <property type="term" value="F:DNA binding"/>
    <property type="evidence" value="ECO:0007669"/>
    <property type="project" value="InterPro"/>
</dbReference>
<evidence type="ECO:0000256" key="2">
    <source>
        <dbReference type="ARBA" id="ARBA00022771"/>
    </source>
</evidence>
<gene>
    <name evidence="6" type="ORF">AB1Y20_023640</name>
</gene>
<evidence type="ECO:0000313" key="6">
    <source>
        <dbReference type="EMBL" id="KAL1520170.1"/>
    </source>
</evidence>
<evidence type="ECO:0000256" key="1">
    <source>
        <dbReference type="ARBA" id="ARBA00022723"/>
    </source>
</evidence>
<dbReference type="EMBL" id="JBGBPQ010000009">
    <property type="protein sequence ID" value="KAL1520170.1"/>
    <property type="molecule type" value="Genomic_DNA"/>
</dbReference>
<feature type="region of interest" description="Disordered" evidence="4">
    <location>
        <begin position="291"/>
        <end position="314"/>
    </location>
</feature>
<dbReference type="GO" id="GO:0008270">
    <property type="term" value="F:zinc ion binding"/>
    <property type="evidence" value="ECO:0007669"/>
    <property type="project" value="UniProtKB-KW"/>
</dbReference>
<accession>A0AB34JE16</accession>
<keyword evidence="7" id="KW-1185">Reference proteome</keyword>
<dbReference type="Proteomes" id="UP001515480">
    <property type="component" value="Unassembled WGS sequence"/>
</dbReference>
<evidence type="ECO:0000313" key="7">
    <source>
        <dbReference type="Proteomes" id="UP001515480"/>
    </source>
</evidence>
<evidence type="ECO:0000259" key="5">
    <source>
        <dbReference type="PROSITE" id="PS51058"/>
    </source>
</evidence>
<keyword evidence="1" id="KW-0479">Metal-binding</keyword>
<dbReference type="PROSITE" id="PS51058">
    <property type="entry name" value="ZF_CXXC"/>
    <property type="match status" value="1"/>
</dbReference>
<name>A0AB34JE16_PRYPA</name>
<sequence length="314" mass="33495">MKFTPPEKRGKRWSACGTCIACTRRDCGTCINCLDKCKFGGAGIRKQSCVQRRCERMSSQACSTGTTPHEEPSTPTDEADVEDDLFWTAVRGCIAMGKPSDDDDLSAAALLSKSDAATPLRTFAALRLLAADRSSQADTLLSDAISESSSFCLKLAAVLASDKRLASQPIAVRALQHAGYVDPVDSTSESQRSVPQLLRALSRGDLVSTYLSVPVDATPPASAPAAAATKDRLTAHLLRSLSFDSQEVLHAESLVALNSSDAESRRRRERIASELTFSLTQLAAAELAAHGVDGTAEASREDSFSPPFTPRVES</sequence>
<proteinExistence type="predicted"/>
<organism evidence="6 7">
    <name type="scientific">Prymnesium parvum</name>
    <name type="common">Toxic golden alga</name>
    <dbReference type="NCBI Taxonomy" id="97485"/>
    <lineage>
        <taxon>Eukaryota</taxon>
        <taxon>Haptista</taxon>
        <taxon>Haptophyta</taxon>
        <taxon>Prymnesiophyceae</taxon>
        <taxon>Prymnesiales</taxon>
        <taxon>Prymnesiaceae</taxon>
        <taxon>Prymnesium</taxon>
    </lineage>
</organism>
<comment type="caution">
    <text evidence="6">The sequence shown here is derived from an EMBL/GenBank/DDBJ whole genome shotgun (WGS) entry which is preliminary data.</text>
</comment>
<dbReference type="InterPro" id="IPR002857">
    <property type="entry name" value="Znf_CXXC"/>
</dbReference>
<evidence type="ECO:0000256" key="4">
    <source>
        <dbReference type="SAM" id="MobiDB-lite"/>
    </source>
</evidence>
<evidence type="ECO:0000256" key="3">
    <source>
        <dbReference type="ARBA" id="ARBA00022833"/>
    </source>
</evidence>
<keyword evidence="3" id="KW-0862">Zinc</keyword>
<keyword evidence="2" id="KW-0863">Zinc-finger</keyword>
<feature type="domain" description="CXXC-type" evidence="5">
    <location>
        <begin position="8"/>
        <end position="55"/>
    </location>
</feature>